<dbReference type="KEGG" id="vg:77930932"/>
<feature type="region of interest" description="Disordered" evidence="1">
    <location>
        <begin position="1"/>
        <end position="22"/>
    </location>
</feature>
<reference evidence="2 3" key="1">
    <citation type="submission" date="2019-05" db="EMBL/GenBank/DDBJ databases">
        <authorList>
            <person name="Burnell J."/>
            <person name="Dorr H."/>
            <person name="Griffin H."/>
            <person name="Jordan N."/>
            <person name="Molloy S.D."/>
            <person name="Garlena R.A."/>
            <person name="Russell D.A."/>
            <person name="Pope W.H."/>
            <person name="Jacobs-Sera D."/>
            <person name="Hatfull G.F."/>
        </authorList>
    </citation>
    <scope>NUCLEOTIDE SEQUENCE [LARGE SCALE GENOMIC DNA]</scope>
</reference>
<dbReference type="Proteomes" id="UP000319161">
    <property type="component" value="Segment"/>
</dbReference>
<protein>
    <submittedName>
        <fullName evidence="2">Uncharacterized protein</fullName>
    </submittedName>
</protein>
<proteinExistence type="predicted"/>
<accession>A0A515MI98</accession>
<organism evidence="2 3">
    <name type="scientific">Gordonia phage Sidious</name>
    <dbReference type="NCBI Taxonomy" id="2591118"/>
    <lineage>
        <taxon>Viruses</taxon>
        <taxon>Duplodnaviria</taxon>
        <taxon>Heunggongvirae</taxon>
        <taxon>Uroviricota</taxon>
        <taxon>Caudoviricetes</taxon>
        <taxon>Sidiousvirus</taxon>
        <taxon>Sidiousvirus sidious</taxon>
    </lineage>
</organism>
<dbReference type="RefSeq" id="YP_010655076.1">
    <property type="nucleotide sequence ID" value="NC_070819.1"/>
</dbReference>
<evidence type="ECO:0000313" key="3">
    <source>
        <dbReference type="Proteomes" id="UP000319161"/>
    </source>
</evidence>
<evidence type="ECO:0000256" key="1">
    <source>
        <dbReference type="SAM" id="MobiDB-lite"/>
    </source>
</evidence>
<dbReference type="EMBL" id="MK967384">
    <property type="protein sequence ID" value="QDM56405.1"/>
    <property type="molecule type" value="Genomic_DNA"/>
</dbReference>
<name>A0A515MI98_9CAUD</name>
<evidence type="ECO:0000313" key="2">
    <source>
        <dbReference type="EMBL" id="QDM56405.1"/>
    </source>
</evidence>
<keyword evidence="3" id="KW-1185">Reference proteome</keyword>
<sequence length="230" mass="25046">MSSAPPALVPINHAAGDFPPDRPTTFTDGYGRSQVLVPIEQLREAEARAQRASATEDRLAASCDRLMVERDAARAESRAKVSYRSDYARVSAEHATALTRLRQTADLVAWLAAELGDIHNEATLIDLVQRYADEQCAATKVEGDLWRQAVDGFAALTARIKAGELEWDGSAWVEPVVEAVVIDHTDPEQIRRAAGVIEGIAMDEGSPRPHATMVNAAGLRHRAEQIEARS</sequence>
<dbReference type="GeneID" id="77930932"/>
<gene>
    <name evidence="2" type="primary">58</name>
    <name evidence="2" type="ORF">SEA_SIDIOUS_58</name>
</gene>